<dbReference type="PRINTS" id="PR00111">
    <property type="entry name" value="ABHYDROLASE"/>
</dbReference>
<keyword evidence="2" id="KW-0378">Hydrolase</keyword>
<evidence type="ECO:0000313" key="3">
    <source>
        <dbReference type="Proteomes" id="UP000008561"/>
    </source>
</evidence>
<gene>
    <name evidence="2" type="ordered locus">Dole_1770</name>
</gene>
<keyword evidence="3" id="KW-1185">Reference proteome</keyword>
<name>A9A0U9_DESOH</name>
<feature type="domain" description="AB hydrolase-1" evidence="1">
    <location>
        <begin position="65"/>
        <end position="300"/>
    </location>
</feature>
<accession>A9A0U9</accession>
<dbReference type="PANTHER" id="PTHR46438">
    <property type="entry name" value="ALPHA/BETA-HYDROLASES SUPERFAMILY PROTEIN"/>
    <property type="match status" value="1"/>
</dbReference>
<dbReference type="Proteomes" id="UP000008561">
    <property type="component" value="Chromosome"/>
</dbReference>
<dbReference type="SUPFAM" id="SSF53474">
    <property type="entry name" value="alpha/beta-Hydrolases"/>
    <property type="match status" value="1"/>
</dbReference>
<dbReference type="InterPro" id="IPR000073">
    <property type="entry name" value="AB_hydrolase_1"/>
</dbReference>
<dbReference type="PROSITE" id="PS51257">
    <property type="entry name" value="PROKAR_LIPOPROTEIN"/>
    <property type="match status" value="1"/>
</dbReference>
<dbReference type="Gene3D" id="3.40.50.1820">
    <property type="entry name" value="alpha/beta hydrolase"/>
    <property type="match status" value="1"/>
</dbReference>
<evidence type="ECO:0000259" key="1">
    <source>
        <dbReference type="Pfam" id="PF00561"/>
    </source>
</evidence>
<dbReference type="InterPro" id="IPR029058">
    <property type="entry name" value="AB_hydrolase_fold"/>
</dbReference>
<sequence length="323" mass="36662">MKGLYRTGGGLIAGVLVLLMVSGCSMLGIKNIPVEKLEKKYFNEHSQMLEFQGLKIHYRDEGQGPVLILIHGVCASLHTWDGWVEELKDHYRIIRVDLPGFGLSPLTDKNIYERQRAVAVIEEMVKTMGLDRFSIAGNSLGGHVAWIYTHAHPERVEKLILIDSAGFQMKMPWILKFASTWPVSMVSRRMMPKVILYEAVNQVYGDPRRMEKGTRERYFELAMRKGAKSDYVDIFKKLDHELSKRSVSDGIDEISVPTLVMWGDKDTWIPYAESIARWRHALPDARFIVYAGAGHVPMEEIPVETARDARAFLSGRITGARAD</sequence>
<evidence type="ECO:0000313" key="2">
    <source>
        <dbReference type="EMBL" id="ABW67574.1"/>
    </source>
</evidence>
<dbReference type="GO" id="GO:0016787">
    <property type="term" value="F:hydrolase activity"/>
    <property type="evidence" value="ECO:0007669"/>
    <property type="project" value="UniProtKB-KW"/>
</dbReference>
<reference evidence="2 3" key="1">
    <citation type="submission" date="2007-10" db="EMBL/GenBank/DDBJ databases">
        <title>Complete sequence of Desulfococcus oleovorans Hxd3.</title>
        <authorList>
            <consortium name="US DOE Joint Genome Institute"/>
            <person name="Copeland A."/>
            <person name="Lucas S."/>
            <person name="Lapidus A."/>
            <person name="Barry K."/>
            <person name="Glavina del Rio T."/>
            <person name="Dalin E."/>
            <person name="Tice H."/>
            <person name="Pitluck S."/>
            <person name="Kiss H."/>
            <person name="Brettin T."/>
            <person name="Bruce D."/>
            <person name="Detter J.C."/>
            <person name="Han C."/>
            <person name="Schmutz J."/>
            <person name="Larimer F."/>
            <person name="Land M."/>
            <person name="Hauser L."/>
            <person name="Kyrpides N."/>
            <person name="Kim E."/>
            <person name="Wawrik B."/>
            <person name="Richardson P."/>
        </authorList>
    </citation>
    <scope>NUCLEOTIDE SEQUENCE [LARGE SCALE GENOMIC DNA]</scope>
    <source>
        <strain evidence="3">DSM 6200 / JCM 39069 / Hxd3</strain>
    </source>
</reference>
<organism evidence="2 3">
    <name type="scientific">Desulfosudis oleivorans (strain DSM 6200 / JCM 39069 / Hxd3)</name>
    <name type="common">Desulfococcus oleovorans</name>
    <dbReference type="NCBI Taxonomy" id="96561"/>
    <lineage>
        <taxon>Bacteria</taxon>
        <taxon>Pseudomonadati</taxon>
        <taxon>Thermodesulfobacteriota</taxon>
        <taxon>Desulfobacteria</taxon>
        <taxon>Desulfobacterales</taxon>
        <taxon>Desulfosudaceae</taxon>
        <taxon>Desulfosudis</taxon>
    </lineage>
</organism>
<dbReference type="RefSeq" id="WP_012175190.1">
    <property type="nucleotide sequence ID" value="NC_009943.1"/>
</dbReference>
<dbReference type="Pfam" id="PF00561">
    <property type="entry name" value="Abhydrolase_1"/>
    <property type="match status" value="1"/>
</dbReference>
<dbReference type="EMBL" id="CP000859">
    <property type="protein sequence ID" value="ABW67574.1"/>
    <property type="molecule type" value="Genomic_DNA"/>
</dbReference>
<dbReference type="HOGENOM" id="CLU_020336_13_2_7"/>
<dbReference type="PANTHER" id="PTHR46438:SF11">
    <property type="entry name" value="LIPASE-RELATED"/>
    <property type="match status" value="1"/>
</dbReference>
<dbReference type="KEGG" id="dol:Dole_1770"/>
<dbReference type="AlphaFoldDB" id="A9A0U9"/>
<dbReference type="STRING" id="96561.Dole_1770"/>
<protein>
    <submittedName>
        <fullName evidence="2">Alpha/beta hydrolase fold</fullName>
    </submittedName>
</protein>
<dbReference type="OrthoDB" id="5342129at2"/>
<dbReference type="eggNOG" id="COG2267">
    <property type="taxonomic scope" value="Bacteria"/>
</dbReference>
<proteinExistence type="predicted"/>